<dbReference type="AlphaFoldDB" id="W5TJQ7"/>
<dbReference type="OrthoDB" id="102473at2"/>
<dbReference type="STRING" id="1415166.NONO_c26890"/>
<evidence type="ECO:0000313" key="2">
    <source>
        <dbReference type="EMBL" id="AHH17481.1"/>
    </source>
</evidence>
<dbReference type="EMBL" id="CP006850">
    <property type="protein sequence ID" value="AHH17481.1"/>
    <property type="molecule type" value="Genomic_DNA"/>
</dbReference>
<dbReference type="PANTHER" id="PTHR11365:SF23">
    <property type="entry name" value="HYPOTHETICAL 5-OXOPROLINASE (EUROFUNG)-RELATED"/>
    <property type="match status" value="1"/>
</dbReference>
<dbReference type="GO" id="GO:0017168">
    <property type="term" value="F:5-oxoprolinase (ATP-hydrolyzing) activity"/>
    <property type="evidence" value="ECO:0007669"/>
    <property type="project" value="TreeGrafter"/>
</dbReference>
<reference evidence="2 3" key="1">
    <citation type="journal article" date="2014" name="Appl. Environ. Microbiol.">
        <title>Insights into the Microbial Degradation of Rubber and Gutta-Percha by Analysis of the Complete Genome of Nocardia nova SH22a.</title>
        <authorList>
            <person name="Luo Q."/>
            <person name="Hiessl S."/>
            <person name="Poehlein A."/>
            <person name="Daniel R."/>
            <person name="Steinbuchel A."/>
        </authorList>
    </citation>
    <scope>NUCLEOTIDE SEQUENCE [LARGE SCALE GENOMIC DNA]</scope>
    <source>
        <strain evidence="2">SH22a</strain>
    </source>
</reference>
<name>W5TJQ7_9NOCA</name>
<dbReference type="KEGG" id="nno:NONO_c26890"/>
<dbReference type="PANTHER" id="PTHR11365">
    <property type="entry name" value="5-OXOPROLINASE RELATED"/>
    <property type="match status" value="1"/>
</dbReference>
<dbReference type="InterPro" id="IPR045079">
    <property type="entry name" value="Oxoprolinase-like"/>
</dbReference>
<dbReference type="Pfam" id="PF02538">
    <property type="entry name" value="Hydantoinase_B"/>
    <property type="match status" value="1"/>
</dbReference>
<dbReference type="HOGENOM" id="CLU_020413_1_0_11"/>
<evidence type="ECO:0000259" key="1">
    <source>
        <dbReference type="Pfam" id="PF02538"/>
    </source>
</evidence>
<dbReference type="Proteomes" id="UP000019150">
    <property type="component" value="Chromosome"/>
</dbReference>
<protein>
    <submittedName>
        <fullName evidence="2">N-methylhydantoinase</fullName>
    </submittedName>
</protein>
<dbReference type="eggNOG" id="COG0146">
    <property type="taxonomic scope" value="Bacteria"/>
</dbReference>
<accession>W5TJQ7</accession>
<feature type="domain" description="Hydantoinase B/oxoprolinase" evidence="1">
    <location>
        <begin position="26"/>
        <end position="586"/>
    </location>
</feature>
<dbReference type="GO" id="GO:0005829">
    <property type="term" value="C:cytosol"/>
    <property type="evidence" value="ECO:0007669"/>
    <property type="project" value="TreeGrafter"/>
</dbReference>
<dbReference type="PATRIC" id="fig|1415166.3.peg.2756"/>
<dbReference type="GO" id="GO:0006749">
    <property type="term" value="P:glutathione metabolic process"/>
    <property type="evidence" value="ECO:0007669"/>
    <property type="project" value="TreeGrafter"/>
</dbReference>
<dbReference type="RefSeq" id="WP_025348952.1">
    <property type="nucleotide sequence ID" value="NZ_CP006850.1"/>
</dbReference>
<gene>
    <name evidence="2" type="ORF">NONO_c26890</name>
</gene>
<dbReference type="InterPro" id="IPR003692">
    <property type="entry name" value="Hydantoinase_B"/>
</dbReference>
<evidence type="ECO:0000313" key="3">
    <source>
        <dbReference type="Proteomes" id="UP000019150"/>
    </source>
</evidence>
<keyword evidence="3" id="KW-1185">Reference proteome</keyword>
<organism evidence="2 3">
    <name type="scientific">Nocardia nova SH22a</name>
    <dbReference type="NCBI Taxonomy" id="1415166"/>
    <lineage>
        <taxon>Bacteria</taxon>
        <taxon>Bacillati</taxon>
        <taxon>Actinomycetota</taxon>
        <taxon>Actinomycetes</taxon>
        <taxon>Mycobacteriales</taxon>
        <taxon>Nocardiaceae</taxon>
        <taxon>Nocardia</taxon>
    </lineage>
</organism>
<sequence>MPTTTAPQTLLRDLSDIEFLERYGTDPFTASVLSNRLRAAAQHVATGLLHRAFSPIIALAMDYVCAILGPPEQNYRMVTATNGLTVFLGTLQDGVRVAVEEYGVDRLAPGDLLICNDPSRVGNHANDVCFIRPIFHSGRLVGFMVLRAHVIDIGGITPGGFDTNKKNIYETGLIIGPRLLFHNEEPVRETFTMIFDNSRFGEIQLPDYKTIHGCCRLGESLIVESIDRYGVDAYLGTLEYSCDTTAERMRLAIAELPDGDYEGQAGIDADGVDADEEYLVRVKIAKRGDRIEADFSGSSRQARTAINAGALDAKTAVGVGLKVLLDPLGHFTSGSFRNIDIVIPPGTIASALPPDGAIFFYWEVANTVMTALIAALGNALGDRAVGGDCGSNNVHNAFGVSADGTPWAAGAVAGAETGPVGADRHSDGEGHVCPYLINIISPATEGIEAQFPVMVMRKEYAADTAGTGLHRGGAAILKDIQWTGPAQHQVAPFRFRKPSGLGVQGGTSGVQGGLWVFGMDGADTGFVAEDDSAYADATAIAGVMNPETNRLDPDGEYAYYASQRTWSTRPGATFRYLTNGGGGWGEATARDPEAVKRDVRDGYVSVEAAAAHYGVVIVGDPDNDPEGLRVDTDATAALRAGAADKE</sequence>
<proteinExistence type="predicted"/>